<gene>
    <name evidence="5" type="ORF">NF27_HJ00520</name>
</gene>
<evidence type="ECO:0000256" key="2">
    <source>
        <dbReference type="ARBA" id="ARBA00023235"/>
    </source>
</evidence>
<reference evidence="5 6" key="1">
    <citation type="submission" date="2014-11" db="EMBL/GenBank/DDBJ databases">
        <title>A Rickettsiales Symbiont of Amoebae With Ancient Features.</title>
        <authorList>
            <person name="Schulz F."/>
            <person name="Martijn J."/>
            <person name="Wascher F."/>
            <person name="Kostanjsek R."/>
            <person name="Ettema T.J."/>
            <person name="Horn M."/>
        </authorList>
    </citation>
    <scope>NUCLEOTIDE SEQUENCE [LARGE SCALE GENOMIC DNA]</scope>
    <source>
        <strain evidence="5 6">UWC36</strain>
    </source>
</reference>
<dbReference type="InterPro" id="IPR003500">
    <property type="entry name" value="RpiB_LacA_LacB"/>
</dbReference>
<comment type="similarity">
    <text evidence="1">Belongs to the LacAB/RpiB family.</text>
</comment>
<feature type="active site" description="Proton acceptor" evidence="3">
    <location>
        <position position="69"/>
    </location>
</feature>
<dbReference type="Proteomes" id="UP000031258">
    <property type="component" value="Unassembled WGS sequence"/>
</dbReference>
<sequence>MIVMQKIYLGSDHAGFSLKEKIAEHLRDKIYKVIDLGTNSNQSVDYPDFAEKLSDNVAACEGGIGILICGSGIGMSIAANRHPKIRAALCHNASYVKLAREHNDANVLVLGARFLQEKDALEMVDVFLSTEFLQGRHKERVQKLTDL</sequence>
<dbReference type="Gene3D" id="3.40.1400.10">
    <property type="entry name" value="Sugar-phosphate isomerase, RpiB/LacA/LacB"/>
    <property type="match status" value="1"/>
</dbReference>
<dbReference type="PANTHER" id="PTHR30345:SF0">
    <property type="entry name" value="DNA DAMAGE-REPAIR_TOLERATION PROTEIN DRT102"/>
    <property type="match status" value="1"/>
</dbReference>
<feature type="active site" description="Proton donor" evidence="3">
    <location>
        <position position="102"/>
    </location>
</feature>
<keyword evidence="2 5" id="KW-0413">Isomerase</keyword>
<dbReference type="NCBIfam" id="TIGR00689">
    <property type="entry name" value="rpiB_lacA_lacB"/>
    <property type="match status" value="1"/>
</dbReference>
<dbReference type="PANTHER" id="PTHR30345">
    <property type="entry name" value="RIBOSE-5-PHOSPHATE ISOMERASE B"/>
    <property type="match status" value="1"/>
</dbReference>
<dbReference type="PIRSF" id="PIRSF005384">
    <property type="entry name" value="RpiB_LacA_B"/>
    <property type="match status" value="1"/>
</dbReference>
<dbReference type="OrthoDB" id="1778624at2"/>
<feature type="binding site" evidence="4">
    <location>
        <position position="136"/>
    </location>
    <ligand>
        <name>D-ribulose 5-phosphate</name>
        <dbReference type="ChEBI" id="CHEBI:58121"/>
    </ligand>
</feature>
<dbReference type="Pfam" id="PF02502">
    <property type="entry name" value="LacAB_rpiB"/>
    <property type="match status" value="1"/>
</dbReference>
<evidence type="ECO:0000256" key="4">
    <source>
        <dbReference type="PIRSR" id="PIRSR005384-2"/>
    </source>
</evidence>
<dbReference type="InterPro" id="IPR004785">
    <property type="entry name" value="RpiB"/>
</dbReference>
<organism evidence="5 6">
    <name type="scientific">Candidatus Jidaibacter acanthamoebae</name>
    <dbReference type="NCBI Taxonomy" id="86105"/>
    <lineage>
        <taxon>Bacteria</taxon>
        <taxon>Pseudomonadati</taxon>
        <taxon>Pseudomonadota</taxon>
        <taxon>Alphaproteobacteria</taxon>
        <taxon>Rickettsiales</taxon>
        <taxon>Candidatus Midichloriaceae</taxon>
        <taxon>Candidatus Jidaibacter</taxon>
    </lineage>
</organism>
<dbReference type="PATRIC" id="fig|86105.3.peg.1617"/>
<dbReference type="EMBL" id="JSWE01000180">
    <property type="protein sequence ID" value="KIE04599.1"/>
    <property type="molecule type" value="Genomic_DNA"/>
</dbReference>
<feature type="binding site" evidence="4">
    <location>
        <position position="140"/>
    </location>
    <ligand>
        <name>D-ribulose 5-phosphate</name>
        <dbReference type="ChEBI" id="CHEBI:58121"/>
    </ligand>
</feature>
<feature type="binding site" evidence="4">
    <location>
        <begin position="12"/>
        <end position="13"/>
    </location>
    <ligand>
        <name>D-ribulose 5-phosphate</name>
        <dbReference type="ChEBI" id="CHEBI:58121"/>
    </ligand>
</feature>
<dbReference type="SUPFAM" id="SSF89623">
    <property type="entry name" value="Ribose/Galactose isomerase RpiB/AlsB"/>
    <property type="match status" value="1"/>
</dbReference>
<evidence type="ECO:0000256" key="1">
    <source>
        <dbReference type="ARBA" id="ARBA00008754"/>
    </source>
</evidence>
<accession>A0A0C1QGC2</accession>
<dbReference type="EC" id="5.3.1.-" evidence="5"/>
<dbReference type="GO" id="GO:0004751">
    <property type="term" value="F:ribose-5-phosphate isomerase activity"/>
    <property type="evidence" value="ECO:0007669"/>
    <property type="project" value="TreeGrafter"/>
</dbReference>
<dbReference type="NCBIfam" id="TIGR01120">
    <property type="entry name" value="rpiB"/>
    <property type="match status" value="1"/>
</dbReference>
<dbReference type="NCBIfam" id="NF004051">
    <property type="entry name" value="PRK05571.1"/>
    <property type="match status" value="1"/>
</dbReference>
<evidence type="ECO:0000256" key="3">
    <source>
        <dbReference type="PIRSR" id="PIRSR005384-1"/>
    </source>
</evidence>
<feature type="binding site" evidence="4">
    <location>
        <position position="113"/>
    </location>
    <ligand>
        <name>D-ribulose 5-phosphate</name>
        <dbReference type="ChEBI" id="CHEBI:58121"/>
    </ligand>
</feature>
<keyword evidence="6" id="KW-1185">Reference proteome</keyword>
<comment type="caution">
    <text evidence="5">The sequence shown here is derived from an EMBL/GenBank/DDBJ whole genome shotgun (WGS) entry which is preliminary data.</text>
</comment>
<proteinExistence type="inferred from homology"/>
<name>A0A0C1QGC2_9RICK</name>
<dbReference type="STRING" id="86105.NF27_HJ00520"/>
<feature type="binding site" evidence="4">
    <location>
        <position position="103"/>
    </location>
    <ligand>
        <name>D-ribulose 5-phosphate</name>
        <dbReference type="ChEBI" id="CHEBI:58121"/>
    </ligand>
</feature>
<dbReference type="AlphaFoldDB" id="A0A0C1QGC2"/>
<dbReference type="GO" id="GO:0009052">
    <property type="term" value="P:pentose-phosphate shunt, non-oxidative branch"/>
    <property type="evidence" value="ECO:0007669"/>
    <property type="project" value="TreeGrafter"/>
</dbReference>
<evidence type="ECO:0000313" key="5">
    <source>
        <dbReference type="EMBL" id="KIE04599.1"/>
    </source>
</evidence>
<feature type="binding site" evidence="4">
    <location>
        <begin position="70"/>
        <end position="74"/>
    </location>
    <ligand>
        <name>D-ribulose 5-phosphate</name>
        <dbReference type="ChEBI" id="CHEBI:58121"/>
    </ligand>
</feature>
<dbReference type="InterPro" id="IPR036569">
    <property type="entry name" value="RpiB_LacA_LacB_sf"/>
</dbReference>
<protein>
    <submittedName>
        <fullName evidence="5">Putative sugar phosphate isomerase</fullName>
        <ecNumber evidence="5">5.3.1.-</ecNumber>
    </submittedName>
</protein>
<dbReference type="GO" id="GO:0019316">
    <property type="term" value="P:D-allose catabolic process"/>
    <property type="evidence" value="ECO:0007669"/>
    <property type="project" value="TreeGrafter"/>
</dbReference>
<evidence type="ECO:0000313" key="6">
    <source>
        <dbReference type="Proteomes" id="UP000031258"/>
    </source>
</evidence>